<dbReference type="EMBL" id="CAJVPU010000592">
    <property type="protein sequence ID" value="CAG8455704.1"/>
    <property type="molecule type" value="Genomic_DNA"/>
</dbReference>
<comment type="caution">
    <text evidence="1">The sequence shown here is derived from an EMBL/GenBank/DDBJ whole genome shotgun (WGS) entry which is preliminary data.</text>
</comment>
<keyword evidence="2" id="KW-1185">Reference proteome</keyword>
<protein>
    <submittedName>
        <fullName evidence="1">7817_t:CDS:1</fullName>
    </submittedName>
</protein>
<sequence length="90" mass="10621">MGKNWEEIMSNAVSVHMSGYQNIMINRNGKHWKFREVPDDKQEFTISLEGHEYNVTRFNGPAKFETDGWHGWENWCFAVEKNLYPDAVII</sequence>
<name>A0ACA9K6J5_9GLOM</name>
<dbReference type="Proteomes" id="UP000789702">
    <property type="component" value="Unassembled WGS sequence"/>
</dbReference>
<evidence type="ECO:0000313" key="1">
    <source>
        <dbReference type="EMBL" id="CAG8455704.1"/>
    </source>
</evidence>
<accession>A0ACA9K6J5</accession>
<reference evidence="1" key="1">
    <citation type="submission" date="2021-06" db="EMBL/GenBank/DDBJ databases">
        <authorList>
            <person name="Kallberg Y."/>
            <person name="Tangrot J."/>
            <person name="Rosling A."/>
        </authorList>
    </citation>
    <scope>NUCLEOTIDE SEQUENCE</scope>
    <source>
        <strain evidence="1">IL203A</strain>
    </source>
</reference>
<proteinExistence type="predicted"/>
<organism evidence="1 2">
    <name type="scientific">Dentiscutata heterogama</name>
    <dbReference type="NCBI Taxonomy" id="1316150"/>
    <lineage>
        <taxon>Eukaryota</taxon>
        <taxon>Fungi</taxon>
        <taxon>Fungi incertae sedis</taxon>
        <taxon>Mucoromycota</taxon>
        <taxon>Glomeromycotina</taxon>
        <taxon>Glomeromycetes</taxon>
        <taxon>Diversisporales</taxon>
        <taxon>Gigasporaceae</taxon>
        <taxon>Dentiscutata</taxon>
    </lineage>
</organism>
<gene>
    <name evidence="1" type="ORF">DHETER_LOCUS1055</name>
</gene>
<evidence type="ECO:0000313" key="2">
    <source>
        <dbReference type="Proteomes" id="UP000789702"/>
    </source>
</evidence>